<protein>
    <submittedName>
        <fullName evidence="1">Uncharacterized protein</fullName>
    </submittedName>
</protein>
<reference evidence="1 2" key="1">
    <citation type="submission" date="2012-06" db="EMBL/GenBank/DDBJ databases">
        <title>Finished chromosome of genome of Microcoleus sp. PCC 7113.</title>
        <authorList>
            <consortium name="US DOE Joint Genome Institute"/>
            <person name="Gugger M."/>
            <person name="Coursin T."/>
            <person name="Rippka R."/>
            <person name="Tandeau De Marsac N."/>
            <person name="Huntemann M."/>
            <person name="Wei C.-L."/>
            <person name="Han J."/>
            <person name="Detter J.C."/>
            <person name="Han C."/>
            <person name="Tapia R."/>
            <person name="Chen A."/>
            <person name="Kyrpides N."/>
            <person name="Mavromatis K."/>
            <person name="Markowitz V."/>
            <person name="Szeto E."/>
            <person name="Ivanova N."/>
            <person name="Pagani I."/>
            <person name="Pati A."/>
            <person name="Goodwin L."/>
            <person name="Nordberg H.P."/>
            <person name="Cantor M.N."/>
            <person name="Hua S.X."/>
            <person name="Woyke T."/>
            <person name="Kerfeld C.A."/>
        </authorList>
    </citation>
    <scope>NUCLEOTIDE SEQUENCE [LARGE SCALE GENOMIC DNA]</scope>
    <source>
        <strain evidence="1 2">PCC 7113</strain>
    </source>
</reference>
<name>K9W985_9CYAN</name>
<evidence type="ECO:0000313" key="2">
    <source>
        <dbReference type="Proteomes" id="UP000010471"/>
    </source>
</evidence>
<dbReference type="OrthoDB" id="489126at2"/>
<keyword evidence="2" id="KW-1185">Reference proteome</keyword>
<organism evidence="1 2">
    <name type="scientific">Allocoleopsis franciscana PCC 7113</name>
    <dbReference type="NCBI Taxonomy" id="1173027"/>
    <lineage>
        <taxon>Bacteria</taxon>
        <taxon>Bacillati</taxon>
        <taxon>Cyanobacteriota</taxon>
        <taxon>Cyanophyceae</taxon>
        <taxon>Coleofasciculales</taxon>
        <taxon>Coleofasciculaceae</taxon>
        <taxon>Allocoleopsis</taxon>
        <taxon>Allocoleopsis franciscana</taxon>
    </lineage>
</organism>
<dbReference type="eggNOG" id="COG0456">
    <property type="taxonomic scope" value="Bacteria"/>
</dbReference>
<evidence type="ECO:0000313" key="1">
    <source>
        <dbReference type="EMBL" id="AFZ16955.1"/>
    </source>
</evidence>
<dbReference type="EMBL" id="CP003630">
    <property type="protein sequence ID" value="AFZ16955.1"/>
    <property type="molecule type" value="Genomic_DNA"/>
</dbReference>
<accession>K9W985</accession>
<dbReference type="AlphaFoldDB" id="K9W985"/>
<dbReference type="HOGENOM" id="CLU_177748_1_1_3"/>
<dbReference type="STRING" id="1173027.Mic7113_1061"/>
<dbReference type="RefSeq" id="WP_015181115.1">
    <property type="nucleotide sequence ID" value="NC_019738.1"/>
</dbReference>
<dbReference type="KEGG" id="mic:Mic7113_1061"/>
<proteinExistence type="predicted"/>
<dbReference type="Proteomes" id="UP000010471">
    <property type="component" value="Chromosome"/>
</dbReference>
<gene>
    <name evidence="1" type="ORF">Mic7113_1061</name>
</gene>
<sequence length="68" mass="8043">MTYQTQLFPWCIIRPHPNMRQTIVARFRRRCDAEAHLRILRQLLPTAPHTIIFDLTPETPDQDSEGTK</sequence>